<dbReference type="AlphaFoldDB" id="A0A8H5CV02"/>
<evidence type="ECO:0000256" key="2">
    <source>
        <dbReference type="ARBA" id="ARBA00022679"/>
    </source>
</evidence>
<protein>
    <recommendedName>
        <fullName evidence="4">Alpha-type protein kinase domain-containing protein</fullName>
    </recommendedName>
</protein>
<proteinExistence type="predicted"/>
<dbReference type="Gene3D" id="3.20.200.10">
    <property type="entry name" value="MHCK/EF2 kinase"/>
    <property type="match status" value="1"/>
</dbReference>
<feature type="domain" description="Alpha-type protein kinase" evidence="4">
    <location>
        <begin position="1"/>
        <end position="235"/>
    </location>
</feature>
<accession>A0A8H5CV02</accession>
<sequence>MIDSLTGYIQDAPTICERNNEECISVCMRIQAFIVLDQLILVGVDGEVEYVAKWFFCLSDDIDQLSDELAGVGGDQIAQHNAQIKAECSHLHQAKWFLSAFYDHCSASNVVVNKYITIADAFLLQEKASMELSAASGISSYLLKDEGIMWLVETWCPGDVEHCSSTLSHPSTSMELKSSRIYAFTHFSYGHSNRNLVFADVQGSPTVVNSHDGLILFDLMTHTSNGNSEIGNFGI</sequence>
<evidence type="ECO:0000259" key="4">
    <source>
        <dbReference type="PROSITE" id="PS51158"/>
    </source>
</evidence>
<name>A0A8H5CV02_9AGAR</name>
<dbReference type="GO" id="GO:0004674">
    <property type="term" value="F:protein serine/threonine kinase activity"/>
    <property type="evidence" value="ECO:0007669"/>
    <property type="project" value="UniProtKB-KW"/>
</dbReference>
<keyword evidence="2" id="KW-0808">Transferase</keyword>
<dbReference type="PROSITE" id="PS51158">
    <property type="entry name" value="ALPHA_KINASE"/>
    <property type="match status" value="1"/>
</dbReference>
<keyword evidence="6" id="KW-1185">Reference proteome</keyword>
<keyword evidence="1" id="KW-0723">Serine/threonine-protein kinase</keyword>
<dbReference type="SUPFAM" id="SSF56112">
    <property type="entry name" value="Protein kinase-like (PK-like)"/>
    <property type="match status" value="1"/>
</dbReference>
<dbReference type="OrthoDB" id="301415at2759"/>
<reference evidence="5 6" key="1">
    <citation type="journal article" date="2020" name="ISME J.">
        <title>Uncovering the hidden diversity of litter-decomposition mechanisms in mushroom-forming fungi.</title>
        <authorList>
            <person name="Floudas D."/>
            <person name="Bentzer J."/>
            <person name="Ahren D."/>
            <person name="Johansson T."/>
            <person name="Persson P."/>
            <person name="Tunlid A."/>
        </authorList>
    </citation>
    <scope>NUCLEOTIDE SEQUENCE [LARGE SCALE GENOMIC DNA]</scope>
    <source>
        <strain evidence="5 6">CBS 146.42</strain>
    </source>
</reference>
<evidence type="ECO:0000256" key="1">
    <source>
        <dbReference type="ARBA" id="ARBA00022527"/>
    </source>
</evidence>
<evidence type="ECO:0000313" key="5">
    <source>
        <dbReference type="EMBL" id="KAF5348561.1"/>
    </source>
</evidence>
<evidence type="ECO:0000256" key="3">
    <source>
        <dbReference type="ARBA" id="ARBA00022777"/>
    </source>
</evidence>
<organism evidence="5 6">
    <name type="scientific">Leucocoprinus leucothites</name>
    <dbReference type="NCBI Taxonomy" id="201217"/>
    <lineage>
        <taxon>Eukaryota</taxon>
        <taxon>Fungi</taxon>
        <taxon>Dikarya</taxon>
        <taxon>Basidiomycota</taxon>
        <taxon>Agaricomycotina</taxon>
        <taxon>Agaricomycetes</taxon>
        <taxon>Agaricomycetidae</taxon>
        <taxon>Agaricales</taxon>
        <taxon>Agaricineae</taxon>
        <taxon>Agaricaceae</taxon>
        <taxon>Leucocoprinus</taxon>
    </lineage>
</organism>
<dbReference type="InterPro" id="IPR004166">
    <property type="entry name" value="a-kinase_dom"/>
</dbReference>
<keyword evidence="3" id="KW-0418">Kinase</keyword>
<dbReference type="GO" id="GO:0005524">
    <property type="term" value="F:ATP binding"/>
    <property type="evidence" value="ECO:0007669"/>
    <property type="project" value="InterPro"/>
</dbReference>
<dbReference type="Pfam" id="PF02816">
    <property type="entry name" value="Alpha_kinase"/>
    <property type="match status" value="1"/>
</dbReference>
<gene>
    <name evidence="5" type="ORF">D9756_009626</name>
</gene>
<evidence type="ECO:0000313" key="6">
    <source>
        <dbReference type="Proteomes" id="UP000559027"/>
    </source>
</evidence>
<dbReference type="EMBL" id="JAACJO010000019">
    <property type="protein sequence ID" value="KAF5348561.1"/>
    <property type="molecule type" value="Genomic_DNA"/>
</dbReference>
<dbReference type="Proteomes" id="UP000559027">
    <property type="component" value="Unassembled WGS sequence"/>
</dbReference>
<dbReference type="InterPro" id="IPR011009">
    <property type="entry name" value="Kinase-like_dom_sf"/>
</dbReference>
<comment type="caution">
    <text evidence="5">The sequence shown here is derived from an EMBL/GenBank/DDBJ whole genome shotgun (WGS) entry which is preliminary data.</text>
</comment>